<evidence type="ECO:0000256" key="6">
    <source>
        <dbReference type="ARBA" id="ARBA00022989"/>
    </source>
</evidence>
<evidence type="ECO:0000256" key="5">
    <source>
        <dbReference type="ARBA" id="ARBA00022692"/>
    </source>
</evidence>
<feature type="transmembrane region" description="Helical" evidence="8">
    <location>
        <begin position="122"/>
        <end position="148"/>
    </location>
</feature>
<dbReference type="Gene3D" id="1.20.1530.20">
    <property type="match status" value="1"/>
</dbReference>
<reference evidence="9 10" key="1">
    <citation type="submission" date="2018-10" db="EMBL/GenBank/DDBJ databases">
        <title>Draft genome of Cortibacter populi DSM10536.</title>
        <authorList>
            <person name="Bernier A.-M."/>
            <person name="Bernard K."/>
        </authorList>
    </citation>
    <scope>NUCLEOTIDE SEQUENCE [LARGE SCALE GENOMIC DNA]</scope>
    <source>
        <strain evidence="9 10">DSM 105136</strain>
    </source>
</reference>
<feature type="transmembrane region" description="Helical" evidence="8">
    <location>
        <begin position="245"/>
        <end position="268"/>
    </location>
</feature>
<evidence type="ECO:0000256" key="1">
    <source>
        <dbReference type="ARBA" id="ARBA00004651"/>
    </source>
</evidence>
<dbReference type="OrthoDB" id="3435874at2"/>
<comment type="subcellular location">
    <subcellularLocation>
        <location evidence="1">Cell membrane</location>
        <topology evidence="1">Multi-pass membrane protein</topology>
    </subcellularLocation>
</comment>
<evidence type="ECO:0000256" key="8">
    <source>
        <dbReference type="SAM" id="Phobius"/>
    </source>
</evidence>
<dbReference type="GO" id="GO:0005886">
    <property type="term" value="C:plasma membrane"/>
    <property type="evidence" value="ECO:0007669"/>
    <property type="project" value="UniProtKB-SubCell"/>
</dbReference>
<proteinExistence type="inferred from homology"/>
<comment type="similarity">
    <text evidence="2">Belongs to the auxin efflux carrier (TC 2.A.69) family.</text>
</comment>
<keyword evidence="3" id="KW-0813">Transport</keyword>
<keyword evidence="6 8" id="KW-1133">Transmembrane helix</keyword>
<protein>
    <submittedName>
        <fullName evidence="9">AEC family transporter</fullName>
    </submittedName>
</protein>
<dbReference type="RefSeq" id="WP_122227180.1">
    <property type="nucleotide sequence ID" value="NZ_RDQO01000001.1"/>
</dbReference>
<organism evidence="9 10">
    <name type="scientific">Corticibacter populi</name>
    <dbReference type="NCBI Taxonomy" id="1550736"/>
    <lineage>
        <taxon>Bacteria</taxon>
        <taxon>Pseudomonadati</taxon>
        <taxon>Pseudomonadota</taxon>
        <taxon>Betaproteobacteria</taxon>
        <taxon>Burkholderiales</taxon>
        <taxon>Comamonadaceae</taxon>
        <taxon>Corticibacter</taxon>
    </lineage>
</organism>
<evidence type="ECO:0000313" key="9">
    <source>
        <dbReference type="EMBL" id="RMX08894.1"/>
    </source>
</evidence>
<dbReference type="InterPro" id="IPR038770">
    <property type="entry name" value="Na+/solute_symporter_sf"/>
</dbReference>
<dbReference type="EMBL" id="RDQO01000001">
    <property type="protein sequence ID" value="RMX08894.1"/>
    <property type="molecule type" value="Genomic_DNA"/>
</dbReference>
<accession>A0A3M6R0V3</accession>
<keyword evidence="5 8" id="KW-0812">Transmembrane</keyword>
<dbReference type="Pfam" id="PF03547">
    <property type="entry name" value="Mem_trans"/>
    <property type="match status" value="1"/>
</dbReference>
<dbReference type="AlphaFoldDB" id="A0A3M6R0V3"/>
<dbReference type="GO" id="GO:0055085">
    <property type="term" value="P:transmembrane transport"/>
    <property type="evidence" value="ECO:0007669"/>
    <property type="project" value="InterPro"/>
</dbReference>
<dbReference type="Proteomes" id="UP000278006">
    <property type="component" value="Unassembled WGS sequence"/>
</dbReference>
<gene>
    <name evidence="9" type="ORF">D8I35_04835</name>
</gene>
<evidence type="ECO:0000256" key="2">
    <source>
        <dbReference type="ARBA" id="ARBA00010145"/>
    </source>
</evidence>
<comment type="caution">
    <text evidence="9">The sequence shown here is derived from an EMBL/GenBank/DDBJ whole genome shotgun (WGS) entry which is preliminary data.</text>
</comment>
<dbReference type="PANTHER" id="PTHR36838:SF3">
    <property type="entry name" value="TRANSPORTER AUXIN EFFLUX CARRIER EC FAMILY"/>
    <property type="match status" value="1"/>
</dbReference>
<evidence type="ECO:0000256" key="3">
    <source>
        <dbReference type="ARBA" id="ARBA00022448"/>
    </source>
</evidence>
<feature type="transmembrane region" description="Helical" evidence="8">
    <location>
        <begin position="65"/>
        <end position="86"/>
    </location>
</feature>
<feature type="transmembrane region" description="Helical" evidence="8">
    <location>
        <begin position="37"/>
        <end position="53"/>
    </location>
</feature>
<evidence type="ECO:0000256" key="7">
    <source>
        <dbReference type="ARBA" id="ARBA00023136"/>
    </source>
</evidence>
<dbReference type="PANTHER" id="PTHR36838">
    <property type="entry name" value="AUXIN EFFLUX CARRIER FAMILY PROTEIN"/>
    <property type="match status" value="1"/>
</dbReference>
<evidence type="ECO:0000313" key="10">
    <source>
        <dbReference type="Proteomes" id="UP000278006"/>
    </source>
</evidence>
<feature type="transmembrane region" description="Helical" evidence="8">
    <location>
        <begin position="305"/>
        <end position="326"/>
    </location>
</feature>
<dbReference type="InterPro" id="IPR004776">
    <property type="entry name" value="Mem_transp_PIN-like"/>
</dbReference>
<keyword evidence="4" id="KW-1003">Cell membrane</keyword>
<keyword evidence="10" id="KW-1185">Reference proteome</keyword>
<name>A0A3M6R0V3_9BURK</name>
<sequence length="330" mass="34378">MSDTISIIFPVFGLILAGVVCRRLDVLGPAAASELNRFVVWLALPAMLFLAMAQADWQALYQPGFIATVALGGLGLFALVAAVQWWRGGDLAGATMDALTGAYPNSGYMGFPLMLLLFGDAALVPTTIMTVLVVCVMFACAILLIELARQRQAAQQSGAWMLVWKVGGALLRNPLILAPLAGVAVAALGGRLPAAGTAFLGLLAAAASPCALVSLGLFLAQHMRQTETAVATETAAVSAPARSMVWMLVAVKLLLQPLLTWLLAAHVFRLPLPQAQMATILAALPTGTGPYMLADLYGRDGTVAARTILISTVASVLTVSALVAWVRSGA</sequence>
<feature type="transmembrane region" description="Helical" evidence="8">
    <location>
        <begin position="169"/>
        <end position="188"/>
    </location>
</feature>
<keyword evidence="7 8" id="KW-0472">Membrane</keyword>
<feature type="transmembrane region" description="Helical" evidence="8">
    <location>
        <begin position="194"/>
        <end position="219"/>
    </location>
</feature>
<evidence type="ECO:0000256" key="4">
    <source>
        <dbReference type="ARBA" id="ARBA00022475"/>
    </source>
</evidence>